<dbReference type="InterPro" id="IPR011059">
    <property type="entry name" value="Metal-dep_hydrolase_composite"/>
</dbReference>
<dbReference type="GO" id="GO:0016811">
    <property type="term" value="F:hydrolase activity, acting on carbon-nitrogen (but not peptide) bonds, in linear amides"/>
    <property type="evidence" value="ECO:0007669"/>
    <property type="project" value="InterPro"/>
</dbReference>
<organism evidence="2 3">
    <name type="scientific">Hungatella hathewayi</name>
    <dbReference type="NCBI Taxonomy" id="154046"/>
    <lineage>
        <taxon>Bacteria</taxon>
        <taxon>Bacillati</taxon>
        <taxon>Bacillota</taxon>
        <taxon>Clostridia</taxon>
        <taxon>Lachnospirales</taxon>
        <taxon>Lachnospiraceae</taxon>
        <taxon>Hungatella</taxon>
    </lineage>
</organism>
<dbReference type="Gene3D" id="2.30.40.10">
    <property type="entry name" value="Urease, subunit C, domain 1"/>
    <property type="match status" value="1"/>
</dbReference>
<dbReference type="InterPro" id="IPR023100">
    <property type="entry name" value="D-aminoacylase_insert_dom_sf"/>
</dbReference>
<evidence type="ECO:0000313" key="3">
    <source>
        <dbReference type="Proteomes" id="UP000263014"/>
    </source>
</evidence>
<sequence length="546" mass="59926">MRTLIKNGLVYDGSGGTPFRKDVLIKDGFIEAVTESAEAYGMEMTRAEASGAEAAAAEVMDASGLVVTPGFIDTHRHCDIDALYNPEFGRLEMAQGLTTVIGGNCGLAPIPAPKQYRRDIYDFIEPCLGIAPEEMAIERFGDYLEELGKRELPLHVGSLLATGTLKAAIKGYGKGPFTRQEMDQAKAYIREGLEAGAAGLSMGIMYQPECYSARAEMQELISAAAPFGRPLSCHIRGEGDNLVSSVKEIIEVTKEAGVPLNISHFKATGVKNWGKEIYQAIELIDAARAAGQDVTVDFYPYCGGSTTLISLLPPSVMEDSVELTLKKLKTESGKEELRREIYREHTGWDNMVTAIGWERILLSSVTKEANRRFTGKNFREAASQAGYEEPADFCSDLLAEEQGKVGIIVLSMSQEDVDTVARLPYSMVISDSLYGVSDCPHPRLYGSFPKIIREYVRERGVLTMEEAVKKMTLLPAKRLSLDGRGMIKEGYHADLNVFDPAKVRDYAVYENPKQLCSGFQMIMVDGTVAVSNDRILKRNCGSVIKL</sequence>
<dbReference type="PANTHER" id="PTHR11647:SF1">
    <property type="entry name" value="COLLAPSIN RESPONSE MEDIATOR PROTEIN"/>
    <property type="match status" value="1"/>
</dbReference>
<dbReference type="PANTHER" id="PTHR11647">
    <property type="entry name" value="HYDRANTOINASE/DIHYDROPYRIMIDINASE FAMILY MEMBER"/>
    <property type="match status" value="1"/>
</dbReference>
<dbReference type="InterPro" id="IPR050378">
    <property type="entry name" value="Metallo-dep_Hydrolases_sf"/>
</dbReference>
<dbReference type="RefSeq" id="WP_117630609.1">
    <property type="nucleotide sequence ID" value="NZ_QSON01000022.1"/>
</dbReference>
<feature type="domain" description="Amidohydrolase 3" evidence="1">
    <location>
        <begin position="58"/>
        <end position="274"/>
    </location>
</feature>
<reference evidence="2 3" key="1">
    <citation type="submission" date="2018-08" db="EMBL/GenBank/DDBJ databases">
        <title>A genome reference for cultivated species of the human gut microbiota.</title>
        <authorList>
            <person name="Zou Y."/>
            <person name="Xue W."/>
            <person name="Luo G."/>
        </authorList>
    </citation>
    <scope>NUCLEOTIDE SEQUENCE [LARGE SCALE GENOMIC DNA]</scope>
    <source>
        <strain evidence="2 3">TM09-12</strain>
    </source>
</reference>
<dbReference type="SUPFAM" id="SSF51338">
    <property type="entry name" value="Composite domain of metallo-dependent hydrolases"/>
    <property type="match status" value="1"/>
</dbReference>
<dbReference type="InterPro" id="IPR013108">
    <property type="entry name" value="Amidohydro_3"/>
</dbReference>
<comment type="caution">
    <text evidence="2">The sequence shown here is derived from an EMBL/GenBank/DDBJ whole genome shotgun (WGS) entry which is preliminary data.</text>
</comment>
<proteinExistence type="predicted"/>
<dbReference type="Pfam" id="PF07969">
    <property type="entry name" value="Amidohydro_3"/>
    <property type="match status" value="2"/>
</dbReference>
<name>A0A374NY88_9FIRM</name>
<evidence type="ECO:0000313" key="2">
    <source>
        <dbReference type="EMBL" id="RGI96739.1"/>
    </source>
</evidence>
<dbReference type="SUPFAM" id="SSF51556">
    <property type="entry name" value="Metallo-dependent hydrolases"/>
    <property type="match status" value="1"/>
</dbReference>
<dbReference type="Proteomes" id="UP000263014">
    <property type="component" value="Unassembled WGS sequence"/>
</dbReference>
<dbReference type="Gene3D" id="3.30.1490.130">
    <property type="entry name" value="D-aminoacylase. Domain 3"/>
    <property type="match status" value="1"/>
</dbReference>
<dbReference type="GO" id="GO:0005829">
    <property type="term" value="C:cytosol"/>
    <property type="evidence" value="ECO:0007669"/>
    <property type="project" value="TreeGrafter"/>
</dbReference>
<accession>A0A374NY88</accession>
<dbReference type="Gene3D" id="3.20.20.140">
    <property type="entry name" value="Metal-dependent hydrolases"/>
    <property type="match status" value="1"/>
</dbReference>
<protein>
    <submittedName>
        <fullName evidence="2">D-aminoacylase</fullName>
    </submittedName>
</protein>
<dbReference type="InterPro" id="IPR032466">
    <property type="entry name" value="Metal_Hydrolase"/>
</dbReference>
<feature type="domain" description="Amidohydrolase 3" evidence="1">
    <location>
        <begin position="437"/>
        <end position="512"/>
    </location>
</feature>
<evidence type="ECO:0000259" key="1">
    <source>
        <dbReference type="Pfam" id="PF07969"/>
    </source>
</evidence>
<dbReference type="AlphaFoldDB" id="A0A374NY88"/>
<gene>
    <name evidence="2" type="ORF">DXD79_28945</name>
</gene>
<dbReference type="EMBL" id="QSON01000022">
    <property type="protein sequence ID" value="RGI96739.1"/>
    <property type="molecule type" value="Genomic_DNA"/>
</dbReference>
<dbReference type="GO" id="GO:0016812">
    <property type="term" value="F:hydrolase activity, acting on carbon-nitrogen (but not peptide) bonds, in cyclic amides"/>
    <property type="evidence" value="ECO:0007669"/>
    <property type="project" value="TreeGrafter"/>
</dbReference>